<organism evidence="1">
    <name type="scientific">marine sediment metagenome</name>
    <dbReference type="NCBI Taxonomy" id="412755"/>
    <lineage>
        <taxon>unclassified sequences</taxon>
        <taxon>metagenomes</taxon>
        <taxon>ecological metagenomes</taxon>
    </lineage>
</organism>
<dbReference type="AlphaFoldDB" id="A0A0F8XH74"/>
<gene>
    <name evidence="1" type="ORF">LCGC14_2945880</name>
</gene>
<sequence length="113" mass="12748">MDMVRKDFVQDAADAGICRVDLSDDSTHRLNYRPLGYKFILENVAINTGLYTHGKDYGTFAAWWSITGPLQLPKKAFEGNITISYYRTKKVQGELAIAYKATTKDVQITNVSH</sequence>
<evidence type="ECO:0000313" key="1">
    <source>
        <dbReference type="EMBL" id="KKK68258.1"/>
    </source>
</evidence>
<proteinExistence type="predicted"/>
<accession>A0A0F8XH74</accession>
<reference evidence="1" key="1">
    <citation type="journal article" date="2015" name="Nature">
        <title>Complex archaea that bridge the gap between prokaryotes and eukaryotes.</title>
        <authorList>
            <person name="Spang A."/>
            <person name="Saw J.H."/>
            <person name="Jorgensen S.L."/>
            <person name="Zaremba-Niedzwiedzka K."/>
            <person name="Martijn J."/>
            <person name="Lind A.E."/>
            <person name="van Eijk R."/>
            <person name="Schleper C."/>
            <person name="Guy L."/>
            <person name="Ettema T.J."/>
        </authorList>
    </citation>
    <scope>NUCLEOTIDE SEQUENCE</scope>
</reference>
<name>A0A0F8XH74_9ZZZZ</name>
<feature type="non-terminal residue" evidence="1">
    <location>
        <position position="113"/>
    </location>
</feature>
<comment type="caution">
    <text evidence="1">The sequence shown here is derived from an EMBL/GenBank/DDBJ whole genome shotgun (WGS) entry which is preliminary data.</text>
</comment>
<dbReference type="EMBL" id="LAZR01059221">
    <property type="protein sequence ID" value="KKK68258.1"/>
    <property type="molecule type" value="Genomic_DNA"/>
</dbReference>
<protein>
    <submittedName>
        <fullName evidence="1">Uncharacterized protein</fullName>
    </submittedName>
</protein>